<dbReference type="Proteomes" id="UP000028725">
    <property type="component" value="Unassembled WGS sequence"/>
</dbReference>
<organism evidence="3 4">
    <name type="scientific">Hyalangium minutum</name>
    <dbReference type="NCBI Taxonomy" id="394096"/>
    <lineage>
        <taxon>Bacteria</taxon>
        <taxon>Pseudomonadati</taxon>
        <taxon>Myxococcota</taxon>
        <taxon>Myxococcia</taxon>
        <taxon>Myxococcales</taxon>
        <taxon>Cystobacterineae</taxon>
        <taxon>Archangiaceae</taxon>
        <taxon>Hyalangium</taxon>
    </lineage>
</organism>
<dbReference type="GO" id="GO:0070063">
    <property type="term" value="F:RNA polymerase binding"/>
    <property type="evidence" value="ECO:0007669"/>
    <property type="project" value="InterPro"/>
</dbReference>
<accession>A0A085W9J3</accession>
<gene>
    <name evidence="3" type="ORF">DB31_2150</name>
</gene>
<evidence type="ECO:0000313" key="4">
    <source>
        <dbReference type="Proteomes" id="UP000028725"/>
    </source>
</evidence>
<dbReference type="Pfam" id="PF14760">
    <property type="entry name" value="Rnk_N"/>
    <property type="match status" value="1"/>
</dbReference>
<proteinExistence type="predicted"/>
<evidence type="ECO:0000259" key="1">
    <source>
        <dbReference type="Pfam" id="PF01272"/>
    </source>
</evidence>
<dbReference type="InterPro" id="IPR036953">
    <property type="entry name" value="GreA/GreB_C_sf"/>
</dbReference>
<dbReference type="PATRIC" id="fig|394096.3.peg.6485"/>
<dbReference type="PANTHER" id="PTHR30437">
    <property type="entry name" value="TRANSCRIPTION ELONGATION FACTOR GREA"/>
    <property type="match status" value="1"/>
</dbReference>
<dbReference type="STRING" id="394096.DB31_2150"/>
<dbReference type="SUPFAM" id="SSF54534">
    <property type="entry name" value="FKBP-like"/>
    <property type="match status" value="1"/>
</dbReference>
<dbReference type="InterPro" id="IPR001437">
    <property type="entry name" value="Tscrpt_elong_fac_GreA/B_C"/>
</dbReference>
<dbReference type="OrthoDB" id="192847at2"/>
<dbReference type="Pfam" id="PF01272">
    <property type="entry name" value="GreA_GreB"/>
    <property type="match status" value="1"/>
</dbReference>
<keyword evidence="3" id="KW-0418">Kinase</keyword>
<dbReference type="GO" id="GO:0032784">
    <property type="term" value="P:regulation of DNA-templated transcription elongation"/>
    <property type="evidence" value="ECO:0007669"/>
    <property type="project" value="InterPro"/>
</dbReference>
<feature type="domain" description="Regulator of nucleoside diphosphate kinase N-terminal" evidence="2">
    <location>
        <begin position="16"/>
        <end position="57"/>
    </location>
</feature>
<keyword evidence="3" id="KW-0808">Transferase</keyword>
<name>A0A085W9J3_9BACT</name>
<evidence type="ECO:0000259" key="2">
    <source>
        <dbReference type="Pfam" id="PF14760"/>
    </source>
</evidence>
<dbReference type="AlphaFoldDB" id="A0A085W9J3"/>
<dbReference type="PANTHER" id="PTHR30437:SF5">
    <property type="entry name" value="REGULATOR OF NUCLEOSIDE DIPHOSPHATE KINASE"/>
    <property type="match status" value="1"/>
</dbReference>
<dbReference type="InterPro" id="IPR029462">
    <property type="entry name" value="Rnk_N"/>
</dbReference>
<dbReference type="InterPro" id="IPR023459">
    <property type="entry name" value="Tscrpt_elong_fac_GreA/B_fam"/>
</dbReference>
<protein>
    <submittedName>
        <fullName evidence="3">Regulator of nucleoside diphosphate kinase</fullName>
    </submittedName>
</protein>
<feature type="domain" description="Transcription elongation factor GreA/GreB C-terminal" evidence="1">
    <location>
        <begin position="63"/>
        <end position="139"/>
    </location>
</feature>
<evidence type="ECO:0000313" key="3">
    <source>
        <dbReference type="EMBL" id="KFE64356.1"/>
    </source>
</evidence>
<reference evidence="3 4" key="1">
    <citation type="submission" date="2014-04" db="EMBL/GenBank/DDBJ databases">
        <title>Genome assembly of Hyalangium minutum DSM 14724.</title>
        <authorList>
            <person name="Sharma G."/>
            <person name="Subramanian S."/>
        </authorList>
    </citation>
    <scope>NUCLEOTIDE SEQUENCE [LARGE SCALE GENOMIC DNA]</scope>
    <source>
        <strain evidence="3 4">DSM 14724</strain>
    </source>
</reference>
<comment type="caution">
    <text evidence="3">The sequence shown here is derived from an EMBL/GenBank/DDBJ whole genome shotgun (WGS) entry which is preliminary data.</text>
</comment>
<dbReference type="RefSeq" id="WP_044194454.1">
    <property type="nucleotide sequence ID" value="NZ_JMCB01000014.1"/>
</dbReference>
<dbReference type="GO" id="GO:0003677">
    <property type="term" value="F:DNA binding"/>
    <property type="evidence" value="ECO:0007669"/>
    <property type="project" value="InterPro"/>
</dbReference>
<dbReference type="EMBL" id="JMCB01000014">
    <property type="protein sequence ID" value="KFE64356.1"/>
    <property type="molecule type" value="Genomic_DNA"/>
</dbReference>
<dbReference type="GO" id="GO:0006354">
    <property type="term" value="P:DNA-templated transcription elongation"/>
    <property type="evidence" value="ECO:0007669"/>
    <property type="project" value="TreeGrafter"/>
</dbReference>
<sequence>MNSPAKIDARFTSTSPALRITAEDMAKLRTVVERYLEGSRASAAEQLELELDRAVVVSQREIPPDVVTMRSRILFEDVETGRRREATLVYPEEADMEQSRVSILAPVGLALLGLRVDDTIEWPLPQARRARLRIMEVLYQPEAAGDFHL</sequence>
<dbReference type="FunFam" id="3.10.50.30:FF:000002">
    <property type="entry name" value="Regulator of nucleoside diphosphate kinase"/>
    <property type="match status" value="1"/>
</dbReference>
<dbReference type="Gene3D" id="3.10.50.30">
    <property type="entry name" value="Transcription elongation factor, GreA/GreB, C-terminal domain"/>
    <property type="match status" value="1"/>
</dbReference>
<dbReference type="GO" id="GO:0016301">
    <property type="term" value="F:kinase activity"/>
    <property type="evidence" value="ECO:0007669"/>
    <property type="project" value="UniProtKB-KW"/>
</dbReference>
<dbReference type="NCBIfam" id="NF004396">
    <property type="entry name" value="PRK05753.1"/>
    <property type="match status" value="1"/>
</dbReference>
<keyword evidence="4" id="KW-1185">Reference proteome</keyword>